<evidence type="ECO:0000256" key="1">
    <source>
        <dbReference type="SAM" id="Phobius"/>
    </source>
</evidence>
<keyword evidence="1" id="KW-0472">Membrane</keyword>
<sequence length="363" mass="41321">MPSCLLHWARGLIKTQNRMTTKKTKRIIRVLLLVGTIISLYFVPWPIVIAWIAPLPDTVQEQVNKAPDYGFDGIIVYVDKKGEPPAFYTAGVKSREGEIPADPQSLFKIASVSKIYTAVAIAKLASQGRLSLDKTLADYFPELVGRIENADKITVKMMVQHRSGIPNYTDTKNYWVYPKKNDRERLALVLDLPANFEPGTDYEYSNTNYLLLSQLIERVTNGTKFQFIKEAILDPLDLENTYGSIQDVDLDEVMSGYYVGYEQDLKTDDNGVMLATAEDLGKFIRALNEGSVFKDQKEQELYSSIYRYEHTGLIPGYQTIAKWHKDIDTVIIQFTNTVDFGGYNWNMSEVMYNRIVKIVSDTD</sequence>
<proteinExistence type="predicted"/>
<dbReference type="AlphaFoldDB" id="A0A1G9J8J0"/>
<dbReference type="STRING" id="1075417.SAMN05421823_105229"/>
<evidence type="ECO:0000313" key="4">
    <source>
        <dbReference type="Proteomes" id="UP000198510"/>
    </source>
</evidence>
<dbReference type="Pfam" id="PF00144">
    <property type="entry name" value="Beta-lactamase"/>
    <property type="match status" value="1"/>
</dbReference>
<dbReference type="EMBL" id="FNFO01000005">
    <property type="protein sequence ID" value="SDL33464.1"/>
    <property type="molecule type" value="Genomic_DNA"/>
</dbReference>
<reference evidence="3 4" key="1">
    <citation type="submission" date="2016-10" db="EMBL/GenBank/DDBJ databases">
        <authorList>
            <person name="de Groot N.N."/>
        </authorList>
    </citation>
    <scope>NUCLEOTIDE SEQUENCE [LARGE SCALE GENOMIC DNA]</scope>
    <source>
        <strain evidence="3 4">DSM 25186</strain>
    </source>
</reference>
<keyword evidence="1" id="KW-1133">Transmembrane helix</keyword>
<keyword evidence="4" id="KW-1185">Reference proteome</keyword>
<organism evidence="3 4">
    <name type="scientific">Catalinimonas alkaloidigena</name>
    <dbReference type="NCBI Taxonomy" id="1075417"/>
    <lineage>
        <taxon>Bacteria</taxon>
        <taxon>Pseudomonadati</taxon>
        <taxon>Bacteroidota</taxon>
        <taxon>Cytophagia</taxon>
        <taxon>Cytophagales</taxon>
        <taxon>Catalimonadaceae</taxon>
        <taxon>Catalinimonas</taxon>
    </lineage>
</organism>
<protein>
    <submittedName>
        <fullName evidence="3">CubicO group peptidase, beta-lactamase class C family</fullName>
    </submittedName>
</protein>
<evidence type="ECO:0000259" key="2">
    <source>
        <dbReference type="Pfam" id="PF00144"/>
    </source>
</evidence>
<name>A0A1G9J8J0_9BACT</name>
<feature type="domain" description="Beta-lactamase-related" evidence="2">
    <location>
        <begin position="64"/>
        <end position="303"/>
    </location>
</feature>
<dbReference type="PANTHER" id="PTHR46825:SF7">
    <property type="entry name" value="D-ALANYL-D-ALANINE CARBOXYPEPTIDASE"/>
    <property type="match status" value="1"/>
</dbReference>
<keyword evidence="1" id="KW-0812">Transmembrane</keyword>
<dbReference type="InterPro" id="IPR012338">
    <property type="entry name" value="Beta-lactam/transpept-like"/>
</dbReference>
<dbReference type="SUPFAM" id="SSF56601">
    <property type="entry name" value="beta-lactamase/transpeptidase-like"/>
    <property type="match status" value="1"/>
</dbReference>
<dbReference type="PANTHER" id="PTHR46825">
    <property type="entry name" value="D-ALANYL-D-ALANINE-CARBOXYPEPTIDASE/ENDOPEPTIDASE AMPH"/>
    <property type="match status" value="1"/>
</dbReference>
<accession>A0A1G9J8J0</accession>
<dbReference type="InterPro" id="IPR001466">
    <property type="entry name" value="Beta-lactam-related"/>
</dbReference>
<dbReference type="InterPro" id="IPR050491">
    <property type="entry name" value="AmpC-like"/>
</dbReference>
<gene>
    <name evidence="3" type="ORF">SAMN05421823_105229</name>
</gene>
<evidence type="ECO:0000313" key="3">
    <source>
        <dbReference type="EMBL" id="SDL33464.1"/>
    </source>
</evidence>
<dbReference type="Gene3D" id="3.40.710.10">
    <property type="entry name" value="DD-peptidase/beta-lactamase superfamily"/>
    <property type="match status" value="1"/>
</dbReference>
<feature type="transmembrane region" description="Helical" evidence="1">
    <location>
        <begin position="27"/>
        <end position="53"/>
    </location>
</feature>
<dbReference type="Proteomes" id="UP000198510">
    <property type="component" value="Unassembled WGS sequence"/>
</dbReference>